<feature type="domain" description="DUF3631" evidence="1">
    <location>
        <begin position="531"/>
        <end position="728"/>
    </location>
</feature>
<organism evidence="2 3">
    <name type="scientific">Longimycelium tulufanense</name>
    <dbReference type="NCBI Taxonomy" id="907463"/>
    <lineage>
        <taxon>Bacteria</taxon>
        <taxon>Bacillati</taxon>
        <taxon>Actinomycetota</taxon>
        <taxon>Actinomycetes</taxon>
        <taxon>Pseudonocardiales</taxon>
        <taxon>Pseudonocardiaceae</taxon>
        <taxon>Longimycelium</taxon>
    </lineage>
</organism>
<dbReference type="InterPro" id="IPR034154">
    <property type="entry name" value="TOPRIM_DnaG/twinkle"/>
</dbReference>
<proteinExistence type="predicted"/>
<protein>
    <recommendedName>
        <fullName evidence="1">DUF3631 domain-containing protein</fullName>
    </recommendedName>
</protein>
<dbReference type="Gene3D" id="3.40.1360.10">
    <property type="match status" value="1"/>
</dbReference>
<dbReference type="EMBL" id="BMMK01000006">
    <property type="protein sequence ID" value="GGM48286.1"/>
    <property type="molecule type" value="Genomic_DNA"/>
</dbReference>
<reference evidence="2" key="1">
    <citation type="journal article" date="2014" name="Int. J. Syst. Evol. Microbiol.">
        <title>Complete genome sequence of Corynebacterium casei LMG S-19264T (=DSM 44701T), isolated from a smear-ripened cheese.</title>
        <authorList>
            <consortium name="US DOE Joint Genome Institute (JGI-PGF)"/>
            <person name="Walter F."/>
            <person name="Albersmeier A."/>
            <person name="Kalinowski J."/>
            <person name="Ruckert C."/>
        </authorList>
    </citation>
    <scope>NUCLEOTIDE SEQUENCE</scope>
    <source>
        <strain evidence="2">CGMCC 4.5737</strain>
    </source>
</reference>
<dbReference type="AlphaFoldDB" id="A0A8J3CEF4"/>
<gene>
    <name evidence="2" type="ORF">GCM10012275_19140</name>
</gene>
<dbReference type="Proteomes" id="UP000637578">
    <property type="component" value="Unassembled WGS sequence"/>
</dbReference>
<accession>A0A8J3CEF4</accession>
<dbReference type="Pfam" id="PF13155">
    <property type="entry name" value="Toprim_2"/>
    <property type="match status" value="1"/>
</dbReference>
<sequence>MPARTRGPRTPDDLLTRLGGVARREGPDYLVFCPGHNDTTTPSLIVRFVPDTRGVKAILHCRAHCATRDVVRSVGLTESDLFQLRGKPTAMDAAPRDRGPVSPEDRATLGAYLAHAVARYPGSPAASYAADRWGITEELAGRVGLGYDDGTIPVPGEDYRSAGYRAHPRLVVPFLDWDGRPAGLQARDLTGECTARWMGWANPESGSWSPIGVATPAGEPRPGLLVCEGPGDALCAAAAGYRAVCVRGAGVARSPEVAGQITAGITPDTVVYLAGDADAAGRSFNAALGDALTTAGYEVRILLPLIGDDLSAWRATDPAGFADALHAAVAAAPRWTRQRAETEPFRGDPVALLDEVAATLRRFIYLQQPAWVDVITLWAVHTHLVRASPVANIAPRLGAVSGLPGSGKTLLMDIVCRLSRGVLLGDPTSASMLRTMAGMDHDPNEPGRPAAPVPIGIDEIDNAYASRATTDSSLTTVLNMGYKRGAKVARADVNNQTRSIVYDCFGPIVWAGLAKAALPEALLTRSLVVEMARALPQERPEPYRPRRHEALLDDLAGRLQAWATHAVSDDDEVADLLDQGEDWLAATGLDNRPLELWGALMLPALLAGGDWPQRLETAVDVLRDAGREDAETPGLRFLRACREIYGAGLDGRWPHGATTKGVARSALPAAVIERDPLFERWAGGREISEEQCRKFLAEFGIRIKALWINGQTRKGFRWADMFDAWNRYLGEHDDAE</sequence>
<name>A0A8J3CEF4_9PSEU</name>
<comment type="caution">
    <text evidence="2">The sequence shown here is derived from an EMBL/GenBank/DDBJ whole genome shotgun (WGS) entry which is preliminary data.</text>
</comment>
<evidence type="ECO:0000259" key="1">
    <source>
        <dbReference type="Pfam" id="PF12307"/>
    </source>
</evidence>
<dbReference type="InterPro" id="IPR022081">
    <property type="entry name" value="DUF3631"/>
</dbReference>
<dbReference type="CDD" id="cd01029">
    <property type="entry name" value="TOPRIM_primases"/>
    <property type="match status" value="1"/>
</dbReference>
<dbReference type="Pfam" id="PF12307">
    <property type="entry name" value="DUF3631"/>
    <property type="match status" value="1"/>
</dbReference>
<evidence type="ECO:0000313" key="2">
    <source>
        <dbReference type="EMBL" id="GGM48286.1"/>
    </source>
</evidence>
<evidence type="ECO:0000313" key="3">
    <source>
        <dbReference type="Proteomes" id="UP000637578"/>
    </source>
</evidence>
<reference evidence="2" key="2">
    <citation type="submission" date="2020-09" db="EMBL/GenBank/DDBJ databases">
        <authorList>
            <person name="Sun Q."/>
            <person name="Zhou Y."/>
        </authorList>
    </citation>
    <scope>NUCLEOTIDE SEQUENCE</scope>
    <source>
        <strain evidence="2">CGMCC 4.5737</strain>
    </source>
</reference>
<keyword evidence="3" id="KW-1185">Reference proteome</keyword>
<dbReference type="RefSeq" id="WP_189056034.1">
    <property type="nucleotide sequence ID" value="NZ_BMMK01000006.1"/>
</dbReference>
<dbReference type="SUPFAM" id="SSF56731">
    <property type="entry name" value="DNA primase core"/>
    <property type="match status" value="1"/>
</dbReference>